<evidence type="ECO:0000256" key="1">
    <source>
        <dbReference type="ARBA" id="ARBA00022729"/>
    </source>
</evidence>
<feature type="region of interest" description="Disordered" evidence="4">
    <location>
        <begin position="885"/>
        <end position="906"/>
    </location>
</feature>
<dbReference type="EMBL" id="ABCS01000001">
    <property type="protein sequence ID" value="EDM81913.1"/>
    <property type="molecule type" value="Genomic_DNA"/>
</dbReference>
<dbReference type="Proteomes" id="UP000005801">
    <property type="component" value="Unassembled WGS sequence"/>
</dbReference>
<feature type="region of interest" description="Disordered" evidence="4">
    <location>
        <begin position="935"/>
        <end position="956"/>
    </location>
</feature>
<evidence type="ECO:0000256" key="4">
    <source>
        <dbReference type="SAM" id="MobiDB-lite"/>
    </source>
</evidence>
<dbReference type="NCBIfam" id="TIGR02232">
    <property type="entry name" value="myxo_disulf_rpt"/>
    <property type="match status" value="1"/>
</dbReference>
<dbReference type="SUPFAM" id="SSF55486">
    <property type="entry name" value="Metalloproteases ('zincins'), catalytic domain"/>
    <property type="match status" value="1"/>
</dbReference>
<proteinExistence type="predicted"/>
<keyword evidence="6" id="KW-1185">Reference proteome</keyword>
<feature type="compositionally biased region" description="Acidic residues" evidence="4">
    <location>
        <begin position="937"/>
        <end position="947"/>
    </location>
</feature>
<keyword evidence="3" id="KW-1015">Disulfide bond</keyword>
<dbReference type="InterPro" id="IPR011936">
    <property type="entry name" value="Myxo_disulph_rpt"/>
</dbReference>
<evidence type="ECO:0000313" key="6">
    <source>
        <dbReference type="Proteomes" id="UP000005801"/>
    </source>
</evidence>
<gene>
    <name evidence="5" type="ORF">PPSIR1_05583</name>
</gene>
<keyword evidence="2" id="KW-0677">Repeat</keyword>
<sequence length="998" mass="105923">MFTGFSPRSVLPLGIGLVVGVGLLVPSTPAGAVQPPDHLKHRDALELAPGVTTPRRVEAHEWRRASAQPSTAQAYARLQAKLGGRALTRFDADTGILDTVVPAGLSVPHSVASPAAAEAYARAFLAEHLPLLAPGARATDFQLVANVMTGDVRSLGFAQSHDGRPVVGGQISFRFKADRLIAVRSQAVPGLDALAPAGGAAVSRTPEAQVRASARRWIADDFAGADLAPTRADAALDGPKILPLVRPGGGIEAREVYAVEVQLDDPHGRWEVFIDARTGKPVARRSLVHYAELRLGAFQRNPLGARVNMPASFMEVNIGGQTSVADVTGTFPLTSPQLVSFEFRGERAQLFNAAGELLTPETMLTPAGVWIAEEAEPPELDAHFNAYAHTEIVKQRVLAIDPSFEVPLSQTAVTVNIDDVCNAFADGDTINFFLAGAGCENTALIADVVYHEYGHVAHVLGLVPGVGIFSGSLSEGAADYLAATIVDDAGMGRGFYQGSDEPLRDLDPPGSEWTWPGDQGGVHFEGQIIGGTLWDLRELLIAKHGYSGGVRRTDEIWLQALRRAVDIPSMYLEALVTNDDDGNLQNGTPDICEIDEAFGRHGLFSGPTEVDVSVQDGPGGELEVRLDYQPLGYSCPSTATPTATLEWRQRAELGVPAGSTQTLPMASAGASSFVATIAGATDNAVVQYRTRLDWGQDVVTSYPRNDVDPWYEAFVGDAQEIWCSDFENGAEGWTLDGSWQIGSPGGASGDPASAFEGQSIAGTNIGPEGLYPPFSSDSLTTPVIDASGYERVRLQYRRWLTVEDGYFDQAFITANGQTGWQNLASVDDYTAHRHHRDQEWRFHDVDLTAFLDADGEIEVGFNVQTDGGLEFGGWNVDAVCIVGTGAGPGPDPGEETGGEEETGSEGNICGDGILGPYEQCDDGNLENGDGCSSGCLFEDEEEPETDTGETGGDEVWLPGGRGCGCTADAEVGAEGRGFAGTGALALLALLGLRRRRRE</sequence>
<dbReference type="Pfam" id="PF13948">
    <property type="entry name" value="DUF4215"/>
    <property type="match status" value="1"/>
</dbReference>
<keyword evidence="1" id="KW-0732">Signal</keyword>
<evidence type="ECO:0000313" key="5">
    <source>
        <dbReference type="EMBL" id="EDM81913.1"/>
    </source>
</evidence>
<dbReference type="eggNOG" id="COG3227">
    <property type="taxonomic scope" value="Bacteria"/>
</dbReference>
<dbReference type="AlphaFoldDB" id="A6FX89"/>
<comment type="caution">
    <text evidence="5">The sequence shown here is derived from an EMBL/GenBank/DDBJ whole genome shotgun (WGS) entry which is preliminary data.</text>
</comment>
<reference evidence="5 6" key="1">
    <citation type="submission" date="2007-06" db="EMBL/GenBank/DDBJ databases">
        <authorList>
            <person name="Shimkets L."/>
            <person name="Ferriera S."/>
            <person name="Johnson J."/>
            <person name="Kravitz S."/>
            <person name="Beeson K."/>
            <person name="Sutton G."/>
            <person name="Rogers Y.-H."/>
            <person name="Friedman R."/>
            <person name="Frazier M."/>
            <person name="Venter J.C."/>
        </authorList>
    </citation>
    <scope>NUCLEOTIDE SEQUENCE [LARGE SCALE GENOMIC DNA]</scope>
    <source>
        <strain evidence="5 6">SIR-1</strain>
    </source>
</reference>
<feature type="compositionally biased region" description="Acidic residues" evidence="4">
    <location>
        <begin position="892"/>
        <end position="903"/>
    </location>
</feature>
<organism evidence="5 6">
    <name type="scientific">Plesiocystis pacifica SIR-1</name>
    <dbReference type="NCBI Taxonomy" id="391625"/>
    <lineage>
        <taxon>Bacteria</taxon>
        <taxon>Pseudomonadati</taxon>
        <taxon>Myxococcota</taxon>
        <taxon>Polyangia</taxon>
        <taxon>Nannocystales</taxon>
        <taxon>Nannocystaceae</taxon>
        <taxon>Plesiocystis</taxon>
    </lineage>
</organism>
<evidence type="ECO:0000256" key="2">
    <source>
        <dbReference type="ARBA" id="ARBA00022737"/>
    </source>
</evidence>
<name>A6FX89_9BACT</name>
<protein>
    <submittedName>
        <fullName evidence="5">Uncharacterized protein</fullName>
    </submittedName>
</protein>
<accession>A6FX89</accession>
<evidence type="ECO:0000256" key="3">
    <source>
        <dbReference type="ARBA" id="ARBA00023157"/>
    </source>
</evidence>
<dbReference type="STRING" id="391625.PPSIR1_05583"/>